<evidence type="ECO:0000256" key="2">
    <source>
        <dbReference type="ARBA" id="ARBA00022741"/>
    </source>
</evidence>
<evidence type="ECO:0000313" key="7">
    <source>
        <dbReference type="EMBL" id="CUR60657.1"/>
    </source>
</evidence>
<dbReference type="NCBIfam" id="TIGR03925">
    <property type="entry name" value="T7SS_EccC_b"/>
    <property type="match status" value="1"/>
</dbReference>
<evidence type="ECO:0000256" key="3">
    <source>
        <dbReference type="ARBA" id="ARBA00022840"/>
    </source>
</evidence>
<dbReference type="GO" id="GO:0005524">
    <property type="term" value="F:ATP binding"/>
    <property type="evidence" value="ECO:0007669"/>
    <property type="project" value="UniProtKB-KW"/>
</dbReference>
<feature type="region of interest" description="Disordered" evidence="4">
    <location>
        <begin position="1191"/>
        <end position="1215"/>
    </location>
</feature>
<evidence type="ECO:0000259" key="6">
    <source>
        <dbReference type="PROSITE" id="PS50901"/>
    </source>
</evidence>
<sequence length="1234" mass="130401">MPSTRGAHAEPGRPAEPVARIELPAPPDLGETSEGAGNLAGLLPMLAGLGSVALLGGIGTGLGARSTIAALAFVVATVAFIVLQVDRQRATRARRISRLRSDYRRQLGAVRTAVRTAAADQRAALLWRHPEPSALPGLVSGGLVSRRRAPDDPDFLHVRLGLGTRPLACELSLPQAPSDTADPASMASLRRLRAVHAVQRGLPVTLDLPSLPLVHVDGPSARARSLVRALICSAAALHAPEHLRVAALVTSDRLTQWSWLKWLPHHGSSVATEVAGPVRLLSTDPVELHVLLERERGSGAHLLVIEDGVDPTSRAGRLGDTVLRLGPPAGAPPACVTLRFTGPDEVRVRGAASETGSETGPTVADRCEHSTAEALARRLAGQAWLDSHRQQPAGHLVVTIGSGTTGPVALDLKESAAGGVGPHGLLVGATGSGKSELLRTLVLRLALSHSAHALNLALVDFKGGATFAGLAPLPHVAALITNLADDEALVDRMQDALGGELVRRQVLLSRHGPLTSARDYEAARRAGADLEPLPTLLVVVDEFSELLTARPDVIDTLIGIGRLGRSLGVHLLLASQRLEEGRLRGLESHLSYRIALRTFSAADSRAVIAGPEAFDLPPQPGSGLLLTDQGLLRFRAAYVSGPAPPQAPATTTVAPFTTSAVPAPTGSPTATAPSILDAAVSRMRGPGPAARMLWLPPLGAPTTLGSLGDPIEERSPLVVTIGEVDRPRDQRRDALRLDLTLAHLAIVGGPRSGKSTALATTLASLAGSASPEQAQVYVLDLGGGMLTHFAGLPHLSALATRAAPDVVRRVVAEIDRLLARREGLFADEQIDGIEDYRQRRARGDDGDGYGDIFVLVDGWGALRSGFEDLETDLQDWATRGSSFGMHLVATTTRWSDFRPATRDLFGHRLELRLGDPLDSEIDRARAARVPERSPGRGLSSGALEVMVALPRLDGDPDPLTLGTGIADLVSRTRGRWHGRQAPLLKLLPLDVDLDHVRRQPPPAGAELLLGLAEPDLSPLALDPDAEPHLLVLGDAGSGRTNLLRVLCREITRTRGPDRAQLLLLDPRRGLLGEVPPQQLLAHQASGPGGAEAVAELAAHLTQRLPGPEVCADQLRLRSWWTGAEVFVVVDDYELLAQPLSPLTPLLPLLPHARDVGLHVLLARRCSGVGRALYEPVLQALRELGTPGMLLSGSPEEGPVLGGVRPEPAPPGRGRLINREQAPRSVQVAHITRPA</sequence>
<feature type="transmembrane region" description="Helical" evidence="5">
    <location>
        <begin position="68"/>
        <end position="85"/>
    </location>
</feature>
<keyword evidence="5" id="KW-0812">Transmembrane</keyword>
<feature type="transmembrane region" description="Helical" evidence="5">
    <location>
        <begin position="36"/>
        <end position="56"/>
    </location>
</feature>
<dbReference type="InterPro" id="IPR023837">
    <property type="entry name" value="EccCb-like_Actinobacteria"/>
</dbReference>
<dbReference type="Gene3D" id="3.40.50.300">
    <property type="entry name" value="P-loop containing nucleotide triphosphate hydrolases"/>
    <property type="match status" value="4"/>
</dbReference>
<feature type="domain" description="FtsK" evidence="6">
    <location>
        <begin position="1016"/>
        <end position="1198"/>
    </location>
</feature>
<dbReference type="SMART" id="SM00382">
    <property type="entry name" value="AAA"/>
    <property type="match status" value="3"/>
</dbReference>
<keyword evidence="1" id="KW-0677">Repeat</keyword>
<dbReference type="InterPro" id="IPR003593">
    <property type="entry name" value="AAA+_ATPase"/>
</dbReference>
<dbReference type="Pfam" id="PF01580">
    <property type="entry name" value="FtsK_SpoIIIE"/>
    <property type="match status" value="3"/>
</dbReference>
<feature type="region of interest" description="Disordered" evidence="4">
    <location>
        <begin position="1"/>
        <end position="33"/>
    </location>
</feature>
<dbReference type="InterPro" id="IPR027417">
    <property type="entry name" value="P-loop_NTPase"/>
</dbReference>
<evidence type="ECO:0000256" key="4">
    <source>
        <dbReference type="SAM" id="MobiDB-lite"/>
    </source>
</evidence>
<evidence type="ECO:0000256" key="1">
    <source>
        <dbReference type="ARBA" id="ARBA00022737"/>
    </source>
</evidence>
<feature type="domain" description="FtsK" evidence="6">
    <location>
        <begin position="405"/>
        <end position="605"/>
    </location>
</feature>
<dbReference type="EMBL" id="CZKA01000078">
    <property type="protein sequence ID" value="CUR60657.1"/>
    <property type="molecule type" value="Genomic_DNA"/>
</dbReference>
<dbReference type="PANTHER" id="PTHR22683:SF1">
    <property type="entry name" value="TYPE VII SECRETION SYSTEM PROTEIN ESSC"/>
    <property type="match status" value="1"/>
</dbReference>
<dbReference type="InterPro" id="IPR002543">
    <property type="entry name" value="FtsK_dom"/>
</dbReference>
<keyword evidence="2" id="KW-0547">Nucleotide-binding</keyword>
<gene>
    <name evidence="7" type="ORF">NOCA280077</name>
</gene>
<dbReference type="PANTHER" id="PTHR22683">
    <property type="entry name" value="SPORULATION PROTEIN RELATED"/>
    <property type="match status" value="1"/>
</dbReference>
<dbReference type="PROSITE" id="PS50901">
    <property type="entry name" value="FTSK"/>
    <property type="match status" value="3"/>
</dbReference>
<dbReference type="SUPFAM" id="SSF52540">
    <property type="entry name" value="P-loop containing nucleoside triphosphate hydrolases"/>
    <property type="match status" value="3"/>
</dbReference>
<dbReference type="InterPro" id="IPR050206">
    <property type="entry name" value="FtsK/SpoIIIE/SftA"/>
</dbReference>
<keyword evidence="5" id="KW-0472">Membrane</keyword>
<name>A0A2P2CFH1_9ZZZZ</name>
<dbReference type="GO" id="GO:0003677">
    <property type="term" value="F:DNA binding"/>
    <property type="evidence" value="ECO:0007669"/>
    <property type="project" value="InterPro"/>
</dbReference>
<evidence type="ECO:0000256" key="5">
    <source>
        <dbReference type="SAM" id="Phobius"/>
    </source>
</evidence>
<accession>A0A2P2CFH1</accession>
<keyword evidence="5" id="KW-1133">Transmembrane helix</keyword>
<keyword evidence="3" id="KW-0067">ATP-binding</keyword>
<feature type="domain" description="FtsK" evidence="6">
    <location>
        <begin position="732"/>
        <end position="920"/>
    </location>
</feature>
<reference evidence="7" key="1">
    <citation type="submission" date="2015-08" db="EMBL/GenBank/DDBJ databases">
        <authorList>
            <person name="Babu N.S."/>
            <person name="Beckwith C.J."/>
            <person name="Beseler K.G."/>
            <person name="Brison A."/>
            <person name="Carone J.V."/>
            <person name="Caskin T.P."/>
            <person name="Diamond M."/>
            <person name="Durham M.E."/>
            <person name="Foxe J.M."/>
            <person name="Go M."/>
            <person name="Henderson B.A."/>
            <person name="Jones I.B."/>
            <person name="McGettigan J.A."/>
            <person name="Micheletti S.J."/>
            <person name="Nasrallah M.E."/>
            <person name="Ortiz D."/>
            <person name="Piller C.R."/>
            <person name="Privatt S.R."/>
            <person name="Schneider S.L."/>
            <person name="Sharp S."/>
            <person name="Smith T.C."/>
            <person name="Stanton J.D."/>
            <person name="Ullery H.E."/>
            <person name="Wilson R.J."/>
            <person name="Serrano M.G."/>
            <person name="Buck G."/>
            <person name="Lee V."/>
            <person name="Wang Y."/>
            <person name="Carvalho R."/>
            <person name="Voegtly L."/>
            <person name="Shi R."/>
            <person name="Duckworth R."/>
            <person name="Johnson A."/>
            <person name="Loviza R."/>
            <person name="Walstead R."/>
            <person name="Shah Z."/>
            <person name="Kiflezghi M."/>
            <person name="Wade K."/>
            <person name="Ball S.L."/>
            <person name="Bradley K.W."/>
            <person name="Asai D.J."/>
            <person name="Bowman C.A."/>
            <person name="Russell D.A."/>
            <person name="Pope W.H."/>
            <person name="Jacobs-Sera D."/>
            <person name="Hendrix R.W."/>
            <person name="Hatfull G.F."/>
        </authorList>
    </citation>
    <scope>NUCLEOTIDE SEQUENCE</scope>
</reference>
<protein>
    <submittedName>
        <fullName evidence="7">Putative type VII secretion system protein EccC4</fullName>
    </submittedName>
</protein>
<dbReference type="AlphaFoldDB" id="A0A2P2CFH1"/>
<proteinExistence type="predicted"/>
<organism evidence="7">
    <name type="scientific">metagenome</name>
    <dbReference type="NCBI Taxonomy" id="256318"/>
    <lineage>
        <taxon>unclassified sequences</taxon>
        <taxon>metagenomes</taxon>
    </lineage>
</organism>